<dbReference type="Pfam" id="PF10592">
    <property type="entry name" value="AIPR"/>
    <property type="match status" value="1"/>
</dbReference>
<accession>A0A4U1JL67</accession>
<reference evidence="3 4" key="1">
    <citation type="submission" date="2019-04" db="EMBL/GenBank/DDBJ databases">
        <title>Draft Whole-Genome sequence of the purple photosynthetic bacterium Rhodobacter capsulatus SP108 with an indigenous class A beta-lactamase.</title>
        <authorList>
            <person name="Robertson S."/>
            <person name="Meyer T.E."/>
            <person name="Kyndt J.A."/>
        </authorList>
    </citation>
    <scope>NUCLEOTIDE SEQUENCE [LARGE SCALE GENOMIC DNA]</scope>
    <source>
        <strain evidence="3 4">SP108</strain>
    </source>
</reference>
<name>A0A4U1JL67_RHOCA</name>
<dbReference type="RefSeq" id="WP_136909410.1">
    <property type="nucleotide sequence ID" value="NZ_SWJZ01000112.1"/>
</dbReference>
<dbReference type="AlphaFoldDB" id="A0A4U1JL67"/>
<evidence type="ECO:0000259" key="1">
    <source>
        <dbReference type="Pfam" id="PF10592"/>
    </source>
</evidence>
<feature type="domain" description="Abortive phage infection protein C-terminal" evidence="1">
    <location>
        <begin position="243"/>
        <end position="562"/>
    </location>
</feature>
<dbReference type="InterPro" id="IPR055101">
    <property type="entry name" value="AIPR_N"/>
</dbReference>
<proteinExistence type="predicted"/>
<gene>
    <name evidence="3" type="ORF">FBT96_18900</name>
</gene>
<comment type="caution">
    <text evidence="3">The sequence shown here is derived from an EMBL/GenBank/DDBJ whole genome shotgun (WGS) entry which is preliminary data.</text>
</comment>
<organism evidence="3 4">
    <name type="scientific">Rhodobacter capsulatus</name>
    <name type="common">Rhodopseudomonas capsulata</name>
    <dbReference type="NCBI Taxonomy" id="1061"/>
    <lineage>
        <taxon>Bacteria</taxon>
        <taxon>Pseudomonadati</taxon>
        <taxon>Pseudomonadota</taxon>
        <taxon>Alphaproteobacteria</taxon>
        <taxon>Rhodobacterales</taxon>
        <taxon>Rhodobacter group</taxon>
        <taxon>Rhodobacter</taxon>
    </lineage>
</organism>
<dbReference type="InterPro" id="IPR018891">
    <property type="entry name" value="AIPR_C"/>
</dbReference>
<sequence>MNLHEFHAEFRNHVQSVMAERASNPDETFPQEELVFAELAMDDVSTAGISEAPEVCHWEGTIRNAKLRISGFSISADDTRIDLFLTHYLGTEHLTQLRDSDVAGVAKSAVQFAANAGTGKLSGRLDPTSPILELVETLERRWHDLDQLRVIVLTDGQTKSKHFTPRDVEGRLIQVEAMDMERLFRHTTGKPRDEIAVSFEQAIGRPLPCVHVADPGADYDYALTAIPGEVLRSLYERFNTTLLEANVRSFLGTRKKVNAGIATTLEEEPGHFLAYNNGLVIVCDEAGISRGADGQVGISLLKGLQIVNGGQTTSSIYFASRDNKDLDLSHVMIPAKIVILREGDDQGRETLISRISQYANSQTAVKTSDLSANRTFHVQLEKLANDTWCPDGTGRWFYERAAGAYAVAMLRDGRTKAQKTRLQEVIPTRRKLTKNDIAKYHESWRGLPHQVALGGEKNFAAFMSALDDTPEIVPAALDVTWYKEMIAKVILFKAIEKQIKAKEAKDTFKQGYVNVASYTVAILGQRLGDRLDLMQIWQRQDTSGPLSRLLWNWSCVVNAVFTRVGAGAQFSELAKRSATWDAVQAAQYPDNAEMIPELRVLQDA</sequence>
<dbReference type="Proteomes" id="UP000310597">
    <property type="component" value="Unassembled WGS sequence"/>
</dbReference>
<dbReference type="EMBL" id="SWJZ01000112">
    <property type="protein sequence ID" value="TKD13779.1"/>
    <property type="molecule type" value="Genomic_DNA"/>
</dbReference>
<dbReference type="Pfam" id="PF22879">
    <property type="entry name" value="AIPR_N"/>
    <property type="match status" value="1"/>
</dbReference>
<evidence type="ECO:0000313" key="3">
    <source>
        <dbReference type="EMBL" id="TKD13779.1"/>
    </source>
</evidence>
<feature type="domain" description="Abortive infection phage resistance protein N-terminal" evidence="2">
    <location>
        <begin position="36"/>
        <end position="185"/>
    </location>
</feature>
<dbReference type="OrthoDB" id="9806213at2"/>
<evidence type="ECO:0000313" key="4">
    <source>
        <dbReference type="Proteomes" id="UP000310597"/>
    </source>
</evidence>
<protein>
    <submittedName>
        <fullName evidence="3">AIPR protein</fullName>
    </submittedName>
</protein>
<evidence type="ECO:0000259" key="2">
    <source>
        <dbReference type="Pfam" id="PF22879"/>
    </source>
</evidence>